<keyword evidence="2" id="KW-0472">Membrane</keyword>
<dbReference type="EMBL" id="MHKB01000009">
    <property type="protein sequence ID" value="OGY79256.1"/>
    <property type="molecule type" value="Genomic_DNA"/>
</dbReference>
<feature type="transmembrane region" description="Helical" evidence="2">
    <location>
        <begin position="308"/>
        <end position="326"/>
    </location>
</feature>
<keyword evidence="2" id="KW-1133">Transmembrane helix</keyword>
<reference evidence="3 4" key="1">
    <citation type="journal article" date="2016" name="Nat. Commun.">
        <title>Thousands of microbial genomes shed light on interconnected biogeochemical processes in an aquifer system.</title>
        <authorList>
            <person name="Anantharaman K."/>
            <person name="Brown C.T."/>
            <person name="Hug L.A."/>
            <person name="Sharon I."/>
            <person name="Castelle C.J."/>
            <person name="Probst A.J."/>
            <person name="Thomas B.C."/>
            <person name="Singh A."/>
            <person name="Wilkins M.J."/>
            <person name="Karaoz U."/>
            <person name="Brodie E.L."/>
            <person name="Williams K.H."/>
            <person name="Hubbard S.S."/>
            <person name="Banfield J.F."/>
        </authorList>
    </citation>
    <scope>NUCLEOTIDE SEQUENCE [LARGE SCALE GENOMIC DNA]</scope>
</reference>
<evidence type="ECO:0000256" key="1">
    <source>
        <dbReference type="SAM" id="Coils"/>
    </source>
</evidence>
<gene>
    <name evidence="3" type="ORF">A3B74_00165</name>
</gene>
<evidence type="ECO:0000256" key="2">
    <source>
        <dbReference type="SAM" id="Phobius"/>
    </source>
</evidence>
<evidence type="ECO:0000313" key="4">
    <source>
        <dbReference type="Proteomes" id="UP000177165"/>
    </source>
</evidence>
<dbReference type="Proteomes" id="UP000177165">
    <property type="component" value="Unassembled WGS sequence"/>
</dbReference>
<feature type="transmembrane region" description="Helical" evidence="2">
    <location>
        <begin position="398"/>
        <end position="421"/>
    </location>
</feature>
<organism evidence="3 4">
    <name type="scientific">Candidatus Kerfeldbacteria bacterium RIFCSPHIGHO2_02_FULL_42_14</name>
    <dbReference type="NCBI Taxonomy" id="1798540"/>
    <lineage>
        <taxon>Bacteria</taxon>
        <taxon>Candidatus Kerfeldiibacteriota</taxon>
    </lineage>
</organism>
<evidence type="ECO:0000313" key="3">
    <source>
        <dbReference type="EMBL" id="OGY79256.1"/>
    </source>
</evidence>
<keyword evidence="1" id="KW-0175">Coiled coil</keyword>
<sequence>MGNDAIIRKLYQKYFAQPTELLVKGEKGGTTIAVNEILSKASFFYERIRNALEYSEEHLLRKNAIARILSRRLFFQKKSEEVAESLILELIRARYLPNRTLSDKMIPIIAKTIHKYQRLLNTIEKNDGLQKRQKAFKWTIGIAASEIESQLADTHQDEAFATYMYEIFEKNLPEELKNIPKEELSIQLFIAIEQSLLKADKILISHRLLERYVPHWKHASNDTIEKMATCFENIRNALDAHFKHQRTDTLYRWTKKYTVLFLLLRDLLEKHEEDFANLLNDKQTLKEEIEAAYKRRAKIIRRKITRGVARSIIYIFFTKMLIALLLEIPYDRYVHGELALIPLEINIMFPPILMFILGITIRMPKKENLKKIQEVLPKMIYNDALALTPPKKLKRKTFFSIIFTTLYTLTYAVSFGGMIYVLSSFGFNTFSGALFLLFLCLASFLGFRLRQHVKEVSLIERRENIITLLVGFLTTPFLRVGNWISTKFSRINIFLFILDIIIEAPFQLIIEVLEQWFSYMKEKRDELS</sequence>
<name>A0A1G2ARY7_9BACT</name>
<keyword evidence="2" id="KW-0812">Transmembrane</keyword>
<accession>A0A1G2ARY7</accession>
<feature type="coiled-coil region" evidence="1">
    <location>
        <begin position="268"/>
        <end position="302"/>
    </location>
</feature>
<feature type="transmembrane region" description="Helical" evidence="2">
    <location>
        <begin position="491"/>
        <end position="513"/>
    </location>
</feature>
<proteinExistence type="predicted"/>
<dbReference type="AlphaFoldDB" id="A0A1G2ARY7"/>
<comment type="caution">
    <text evidence="3">The sequence shown here is derived from an EMBL/GenBank/DDBJ whole genome shotgun (WGS) entry which is preliminary data.</text>
</comment>
<protein>
    <submittedName>
        <fullName evidence="3">Uncharacterized protein</fullName>
    </submittedName>
</protein>
<feature type="transmembrane region" description="Helical" evidence="2">
    <location>
        <begin position="427"/>
        <end position="445"/>
    </location>
</feature>
<feature type="transmembrane region" description="Helical" evidence="2">
    <location>
        <begin position="338"/>
        <end position="361"/>
    </location>
</feature>